<evidence type="ECO:0000256" key="1">
    <source>
        <dbReference type="ARBA" id="ARBA00022490"/>
    </source>
</evidence>
<gene>
    <name evidence="5 6" type="primary">fliW</name>
    <name evidence="6" type="ORF">CLCY_2c04510</name>
</gene>
<reference evidence="6 7" key="1">
    <citation type="submission" date="2015-06" db="EMBL/GenBank/DDBJ databases">
        <title>Draft genome sequence of the purine-degrading Clostridium cylindrosporum HC-1 (DSM 605).</title>
        <authorList>
            <person name="Poehlein A."/>
            <person name="Schiel-Bengelsdorf B."/>
            <person name="Bengelsdorf F."/>
            <person name="Daniel R."/>
            <person name="Duerre P."/>
        </authorList>
    </citation>
    <scope>NUCLEOTIDE SEQUENCE [LARGE SCALE GENOMIC DNA]</scope>
    <source>
        <strain evidence="6 7">DSM 605</strain>
    </source>
</reference>
<keyword evidence="6" id="KW-0969">Cilium</keyword>
<dbReference type="PANTHER" id="PTHR39190:SF1">
    <property type="entry name" value="FLAGELLAR ASSEMBLY FACTOR FLIW"/>
    <property type="match status" value="1"/>
</dbReference>
<dbReference type="GO" id="GO:0044780">
    <property type="term" value="P:bacterial-type flagellum assembly"/>
    <property type="evidence" value="ECO:0007669"/>
    <property type="project" value="UniProtKB-UniRule"/>
</dbReference>
<evidence type="ECO:0000256" key="3">
    <source>
        <dbReference type="ARBA" id="ARBA00022845"/>
    </source>
</evidence>
<keyword evidence="3 5" id="KW-0810">Translation regulation</keyword>
<evidence type="ECO:0000313" key="7">
    <source>
        <dbReference type="Proteomes" id="UP000036756"/>
    </source>
</evidence>
<keyword evidence="6" id="KW-0966">Cell projection</keyword>
<accession>A0A0J8DBJ9</accession>
<dbReference type="STRING" id="1121307.CLCY_2c04510"/>
<evidence type="ECO:0000256" key="2">
    <source>
        <dbReference type="ARBA" id="ARBA00022795"/>
    </source>
</evidence>
<dbReference type="AlphaFoldDB" id="A0A0J8DBJ9"/>
<evidence type="ECO:0000256" key="5">
    <source>
        <dbReference type="HAMAP-Rule" id="MF_01185"/>
    </source>
</evidence>
<dbReference type="EMBL" id="LFVU01000027">
    <property type="protein sequence ID" value="KMT21689.1"/>
    <property type="molecule type" value="Genomic_DNA"/>
</dbReference>
<dbReference type="OrthoDB" id="9801235at2"/>
<comment type="subunit">
    <text evidence="5">Interacts with translational regulator CsrA and flagellin(s).</text>
</comment>
<dbReference type="RefSeq" id="WP_048571105.1">
    <property type="nucleotide sequence ID" value="NZ_LFVU01000027.1"/>
</dbReference>
<keyword evidence="4 5" id="KW-0143">Chaperone</keyword>
<dbReference type="PANTHER" id="PTHR39190">
    <property type="entry name" value="FLAGELLAR ASSEMBLY FACTOR FLIW"/>
    <property type="match status" value="1"/>
</dbReference>
<organism evidence="6 7">
    <name type="scientific">Clostridium cylindrosporum DSM 605</name>
    <dbReference type="NCBI Taxonomy" id="1121307"/>
    <lineage>
        <taxon>Bacteria</taxon>
        <taxon>Bacillati</taxon>
        <taxon>Bacillota</taxon>
        <taxon>Clostridia</taxon>
        <taxon>Eubacteriales</taxon>
        <taxon>Clostridiaceae</taxon>
        <taxon>Clostridium</taxon>
    </lineage>
</organism>
<dbReference type="InterPro" id="IPR003775">
    <property type="entry name" value="Flagellar_assembly_factor_FliW"/>
</dbReference>
<name>A0A0J8DBJ9_CLOCY</name>
<proteinExistence type="inferred from homology"/>
<comment type="caution">
    <text evidence="6">The sequence shown here is derived from an EMBL/GenBank/DDBJ whole genome shotgun (WGS) entry which is preliminary data.</text>
</comment>
<dbReference type="GO" id="GO:0006417">
    <property type="term" value="P:regulation of translation"/>
    <property type="evidence" value="ECO:0007669"/>
    <property type="project" value="UniProtKB-KW"/>
</dbReference>
<dbReference type="NCBIfam" id="NF009793">
    <property type="entry name" value="PRK13285.1-1"/>
    <property type="match status" value="1"/>
</dbReference>
<protein>
    <recommendedName>
        <fullName evidence="5">Flagellar assembly factor FliW</fullName>
    </recommendedName>
</protein>
<keyword evidence="6" id="KW-0282">Flagellum</keyword>
<dbReference type="Pfam" id="PF02623">
    <property type="entry name" value="FliW"/>
    <property type="match status" value="1"/>
</dbReference>
<comment type="subcellular location">
    <subcellularLocation>
        <location evidence="5">Cytoplasm</location>
    </subcellularLocation>
</comment>
<keyword evidence="2 5" id="KW-1005">Bacterial flagellum biogenesis</keyword>
<dbReference type="PATRIC" id="fig|1121307.3.peg.1309"/>
<keyword evidence="1 5" id="KW-0963">Cytoplasm</keyword>
<dbReference type="SUPFAM" id="SSF141457">
    <property type="entry name" value="BH3618-like"/>
    <property type="match status" value="1"/>
</dbReference>
<sequence>MNISTKFFGEIEIDKNSILSFESGIPGFEEYKQYAIIDVEDRKFKCLQSIDEKDVCLIIISPWDYFESYEFNISDSEVNELGIIESNQALVFNIVTVRENNVTANLIAPIVINILNNKARQIVLCNSNYSVREGIECLF</sequence>
<dbReference type="Gene3D" id="2.30.290.10">
    <property type="entry name" value="BH3618-like"/>
    <property type="match status" value="1"/>
</dbReference>
<keyword evidence="7" id="KW-1185">Reference proteome</keyword>
<dbReference type="HAMAP" id="MF_01185">
    <property type="entry name" value="FliW"/>
    <property type="match status" value="1"/>
</dbReference>
<dbReference type="InterPro" id="IPR024046">
    <property type="entry name" value="Flagellar_assmbl_FliW_dom_sf"/>
</dbReference>
<evidence type="ECO:0000256" key="4">
    <source>
        <dbReference type="ARBA" id="ARBA00023186"/>
    </source>
</evidence>
<evidence type="ECO:0000313" key="6">
    <source>
        <dbReference type="EMBL" id="KMT21689.1"/>
    </source>
</evidence>
<comment type="function">
    <text evidence="5">Acts as an anti-CsrA protein, binds CsrA and prevents it from repressing translation of its target genes, one of which is flagellin. Binds to flagellin and participates in the assembly of the flagellum.</text>
</comment>
<dbReference type="GO" id="GO:0005737">
    <property type="term" value="C:cytoplasm"/>
    <property type="evidence" value="ECO:0007669"/>
    <property type="project" value="UniProtKB-SubCell"/>
</dbReference>
<comment type="similarity">
    <text evidence="5">Belongs to the FliW family.</text>
</comment>
<dbReference type="Proteomes" id="UP000036756">
    <property type="component" value="Unassembled WGS sequence"/>
</dbReference>